<evidence type="ECO:0000256" key="15">
    <source>
        <dbReference type="PIRSR" id="PIRSR602403-1"/>
    </source>
</evidence>
<evidence type="ECO:0008006" key="20">
    <source>
        <dbReference type="Google" id="ProtNLM"/>
    </source>
</evidence>
<evidence type="ECO:0000313" key="18">
    <source>
        <dbReference type="EMBL" id="KAK8764327.1"/>
    </source>
</evidence>
<keyword evidence="17" id="KW-0812">Transmembrane</keyword>
<proteinExistence type="inferred from homology"/>
<comment type="caution">
    <text evidence="18">The sequence shown here is derived from an EMBL/GenBank/DDBJ whole genome shotgun (WGS) entry which is preliminary data.</text>
</comment>
<dbReference type="GO" id="GO:0016705">
    <property type="term" value="F:oxidoreductase activity, acting on paired donors, with incorporation or reduction of molecular oxygen"/>
    <property type="evidence" value="ECO:0007669"/>
    <property type="project" value="InterPro"/>
</dbReference>
<dbReference type="PANTHER" id="PTHR24302:SF15">
    <property type="entry name" value="FATTY-ACID PEROXYGENASE"/>
    <property type="match status" value="1"/>
</dbReference>
<evidence type="ECO:0000256" key="4">
    <source>
        <dbReference type="ARBA" id="ARBA00004406"/>
    </source>
</evidence>
<evidence type="ECO:0000313" key="19">
    <source>
        <dbReference type="Proteomes" id="UP001321473"/>
    </source>
</evidence>
<dbReference type="EMBL" id="JARKHS020028376">
    <property type="protein sequence ID" value="KAK8764327.1"/>
    <property type="molecule type" value="Genomic_DNA"/>
</dbReference>
<keyword evidence="7 15" id="KW-0479">Metal-binding</keyword>
<keyword evidence="8" id="KW-0256">Endoplasmic reticulum</keyword>
<dbReference type="PRINTS" id="PR00465">
    <property type="entry name" value="EP450IV"/>
</dbReference>
<keyword evidence="10 16" id="KW-0560">Oxidoreductase</keyword>
<sequence>MSFPSFFVFYDWVFLIIAIGFVLYCRATRYRNYWKDQNIPYEKFSLFFGAQWKQLFKPLHAADEELYKKHGRLFGSFEDGKPVLYVGDPDILKIIMVKDAALTQRKNSKFDDPILDNLMINTEPEQWKKLRTATSPAFTTGKLRKMQAIVDRCAALTTQRLQEAANMTEDIDMKGFYGLFTLDAVASCSFGAKLSPKSPEEGAFVSSARNAFFAYVTPSVVLKAFIQKLSEAFRKSIFNENAFNFYRDATVDIIKKRTENNTRHEDFLQMMMNAKEASKEAANEEQSVFSPEGESAPVKQKDIKNLSEEEALAQCVLFFLAGQDTASTTASFASYLLAVNPHVQDKLRAEVDECFRKHGGSPSYDDVQKLPYLDCVVNETLRMMSPAQRIERAPTQDYVIGETGIKVPRDCVIVIPIQAIHNDPEFFPEPHVFKPERFNAENVKSIRPYTFIPFGAGPRNCIGMRFAFQLVKTSLIHAVHKVEFVRSPRTKVPLEYTPGFGLLHPKDLVVGVRQRRS</sequence>
<reference evidence="18 19" key="1">
    <citation type="journal article" date="2023" name="Arcadia Sci">
        <title>De novo assembly of a long-read Amblyomma americanum tick genome.</title>
        <authorList>
            <person name="Chou S."/>
            <person name="Poskanzer K.E."/>
            <person name="Rollins M."/>
            <person name="Thuy-Boun P.S."/>
        </authorList>
    </citation>
    <scope>NUCLEOTIDE SEQUENCE [LARGE SCALE GENOMIC DNA]</scope>
    <source>
        <strain evidence="18">F_SG_1</strain>
        <tissue evidence="18">Salivary glands</tissue>
    </source>
</reference>
<evidence type="ECO:0000256" key="13">
    <source>
        <dbReference type="ARBA" id="ARBA00023136"/>
    </source>
</evidence>
<evidence type="ECO:0000256" key="10">
    <source>
        <dbReference type="ARBA" id="ARBA00023002"/>
    </source>
</evidence>
<dbReference type="InterPro" id="IPR050705">
    <property type="entry name" value="Cytochrome_P450_3A"/>
</dbReference>
<evidence type="ECO:0000256" key="5">
    <source>
        <dbReference type="ARBA" id="ARBA00010617"/>
    </source>
</evidence>
<accession>A0AAQ4DPD7</accession>
<keyword evidence="13 17" id="KW-0472">Membrane</keyword>
<dbReference type="FunFam" id="1.10.630.10:FF:000042">
    <property type="entry name" value="Cytochrome P450"/>
    <property type="match status" value="1"/>
</dbReference>
<organism evidence="18 19">
    <name type="scientific">Amblyomma americanum</name>
    <name type="common">Lone star tick</name>
    <dbReference type="NCBI Taxonomy" id="6943"/>
    <lineage>
        <taxon>Eukaryota</taxon>
        <taxon>Metazoa</taxon>
        <taxon>Ecdysozoa</taxon>
        <taxon>Arthropoda</taxon>
        <taxon>Chelicerata</taxon>
        <taxon>Arachnida</taxon>
        <taxon>Acari</taxon>
        <taxon>Parasitiformes</taxon>
        <taxon>Ixodida</taxon>
        <taxon>Ixodoidea</taxon>
        <taxon>Ixodidae</taxon>
        <taxon>Amblyomminae</taxon>
        <taxon>Amblyomma</taxon>
    </lineage>
</organism>
<dbReference type="Gene3D" id="1.10.630.10">
    <property type="entry name" value="Cytochrome P450"/>
    <property type="match status" value="1"/>
</dbReference>
<feature type="binding site" description="axial binding residue" evidence="15">
    <location>
        <position position="461"/>
    </location>
    <ligand>
        <name>heme</name>
        <dbReference type="ChEBI" id="CHEBI:30413"/>
    </ligand>
    <ligandPart>
        <name>Fe</name>
        <dbReference type="ChEBI" id="CHEBI:18248"/>
    </ligandPart>
</feature>
<evidence type="ECO:0000256" key="12">
    <source>
        <dbReference type="ARBA" id="ARBA00023033"/>
    </source>
</evidence>
<dbReference type="CDD" id="cd11055">
    <property type="entry name" value="CYP3A-like"/>
    <property type="match status" value="1"/>
</dbReference>
<keyword evidence="17" id="KW-1133">Transmembrane helix</keyword>
<dbReference type="InterPro" id="IPR002403">
    <property type="entry name" value="Cyt_P450_E_grp-IV"/>
</dbReference>
<dbReference type="Proteomes" id="UP001321473">
    <property type="component" value="Unassembled WGS sequence"/>
</dbReference>
<evidence type="ECO:0000256" key="1">
    <source>
        <dbReference type="ARBA" id="ARBA00001971"/>
    </source>
</evidence>
<dbReference type="InterPro" id="IPR036396">
    <property type="entry name" value="Cyt_P450_sf"/>
</dbReference>
<evidence type="ECO:0000256" key="8">
    <source>
        <dbReference type="ARBA" id="ARBA00022824"/>
    </source>
</evidence>
<dbReference type="PRINTS" id="PR00385">
    <property type="entry name" value="P450"/>
</dbReference>
<keyword evidence="6 15" id="KW-0349">Heme</keyword>
<comment type="subcellular location">
    <subcellularLocation>
        <location evidence="4">Endoplasmic reticulum membrane</location>
        <topology evidence="4">Peripheral membrane protein</topology>
    </subcellularLocation>
    <subcellularLocation>
        <location evidence="3">Microsome membrane</location>
        <topology evidence="3">Peripheral membrane protein</topology>
    </subcellularLocation>
</comment>
<dbReference type="GO" id="GO:0005789">
    <property type="term" value="C:endoplasmic reticulum membrane"/>
    <property type="evidence" value="ECO:0007669"/>
    <property type="project" value="UniProtKB-SubCell"/>
</dbReference>
<dbReference type="InterPro" id="IPR017972">
    <property type="entry name" value="Cyt_P450_CS"/>
</dbReference>
<evidence type="ECO:0000256" key="3">
    <source>
        <dbReference type="ARBA" id="ARBA00004174"/>
    </source>
</evidence>
<keyword evidence="19" id="KW-1185">Reference proteome</keyword>
<evidence type="ECO:0000256" key="9">
    <source>
        <dbReference type="ARBA" id="ARBA00022848"/>
    </source>
</evidence>
<dbReference type="InterPro" id="IPR001128">
    <property type="entry name" value="Cyt_P450"/>
</dbReference>
<name>A0AAQ4DPD7_AMBAM</name>
<comment type="similarity">
    <text evidence="5 16">Belongs to the cytochrome P450 family.</text>
</comment>
<evidence type="ECO:0000256" key="2">
    <source>
        <dbReference type="ARBA" id="ARBA00003690"/>
    </source>
</evidence>
<keyword evidence="11 15" id="KW-0408">Iron</keyword>
<keyword evidence="9" id="KW-0492">Microsome</keyword>
<comment type="cofactor">
    <cofactor evidence="1 15">
        <name>heme</name>
        <dbReference type="ChEBI" id="CHEBI:30413"/>
    </cofactor>
</comment>
<dbReference type="Pfam" id="PF00067">
    <property type="entry name" value="p450"/>
    <property type="match status" value="1"/>
</dbReference>
<dbReference type="GO" id="GO:0020037">
    <property type="term" value="F:heme binding"/>
    <property type="evidence" value="ECO:0007669"/>
    <property type="project" value="InterPro"/>
</dbReference>
<evidence type="ECO:0000256" key="6">
    <source>
        <dbReference type="ARBA" id="ARBA00022617"/>
    </source>
</evidence>
<dbReference type="PANTHER" id="PTHR24302">
    <property type="entry name" value="CYTOCHROME P450 FAMILY 3"/>
    <property type="match status" value="1"/>
</dbReference>
<keyword evidence="12 16" id="KW-0503">Monooxygenase</keyword>
<evidence type="ECO:0000256" key="16">
    <source>
        <dbReference type="RuleBase" id="RU000461"/>
    </source>
</evidence>
<dbReference type="PROSITE" id="PS00086">
    <property type="entry name" value="CYTOCHROME_P450"/>
    <property type="match status" value="1"/>
</dbReference>
<evidence type="ECO:0000256" key="14">
    <source>
        <dbReference type="ARBA" id="ARBA00043906"/>
    </source>
</evidence>
<gene>
    <name evidence="18" type="ORF">V5799_033063</name>
</gene>
<dbReference type="GO" id="GO:0008395">
    <property type="term" value="F:steroid hydroxylase activity"/>
    <property type="evidence" value="ECO:0007669"/>
    <property type="project" value="TreeGrafter"/>
</dbReference>
<dbReference type="AlphaFoldDB" id="A0AAQ4DPD7"/>
<evidence type="ECO:0000256" key="7">
    <source>
        <dbReference type="ARBA" id="ARBA00022723"/>
    </source>
</evidence>
<comment type="function">
    <text evidence="14">Cytochromes P450 are a group of heme-thiolate monooxygenases. They oxidize a variety of structurally unrelated compounds, including steroids, fatty acids, and xenobiotics.</text>
</comment>
<evidence type="ECO:0000256" key="17">
    <source>
        <dbReference type="SAM" id="Phobius"/>
    </source>
</evidence>
<comment type="function">
    <text evidence="2">May be involved in the metabolism of insect hormones and in the breakdown of synthetic insecticides.</text>
</comment>
<protein>
    <recommendedName>
        <fullName evidence="20">Cytochrome</fullName>
    </recommendedName>
</protein>
<evidence type="ECO:0000256" key="11">
    <source>
        <dbReference type="ARBA" id="ARBA00023004"/>
    </source>
</evidence>
<dbReference type="GO" id="GO:0005506">
    <property type="term" value="F:iron ion binding"/>
    <property type="evidence" value="ECO:0007669"/>
    <property type="project" value="InterPro"/>
</dbReference>
<dbReference type="SUPFAM" id="SSF48264">
    <property type="entry name" value="Cytochrome P450"/>
    <property type="match status" value="1"/>
</dbReference>
<feature type="transmembrane region" description="Helical" evidence="17">
    <location>
        <begin position="6"/>
        <end position="25"/>
    </location>
</feature>